<protein>
    <recommendedName>
        <fullName evidence="4">GAF domain-containing protein</fullName>
    </recommendedName>
</protein>
<dbReference type="RefSeq" id="WP_330104725.1">
    <property type="nucleotide sequence ID" value="NZ_JAZDCT010000025.1"/>
</dbReference>
<feature type="transmembrane region" description="Helical" evidence="1">
    <location>
        <begin position="82"/>
        <end position="100"/>
    </location>
</feature>
<name>A0ABU7HE35_9PSED</name>
<dbReference type="Proteomes" id="UP001354227">
    <property type="component" value="Unassembled WGS sequence"/>
</dbReference>
<evidence type="ECO:0000313" key="2">
    <source>
        <dbReference type="EMBL" id="MEE1889590.1"/>
    </source>
</evidence>
<dbReference type="EMBL" id="JAZDCT010000025">
    <property type="protein sequence ID" value="MEE1889590.1"/>
    <property type="molecule type" value="Genomic_DNA"/>
</dbReference>
<comment type="caution">
    <text evidence="2">The sequence shown here is derived from an EMBL/GenBank/DDBJ whole genome shotgun (WGS) entry which is preliminary data.</text>
</comment>
<accession>A0ABU7HE35</accession>
<keyword evidence="1" id="KW-1133">Transmembrane helix</keyword>
<organism evidence="2 3">
    <name type="scientific">Pseudomonas carassii</name>
    <dbReference type="NCBI Taxonomy" id="3115855"/>
    <lineage>
        <taxon>Bacteria</taxon>
        <taxon>Pseudomonadati</taxon>
        <taxon>Pseudomonadota</taxon>
        <taxon>Gammaproteobacteria</taxon>
        <taxon>Pseudomonadales</taxon>
        <taxon>Pseudomonadaceae</taxon>
        <taxon>Pseudomonas</taxon>
    </lineage>
</organism>
<keyword evidence="1" id="KW-0472">Membrane</keyword>
<keyword evidence="1" id="KW-0812">Transmembrane</keyword>
<proteinExistence type="predicted"/>
<gene>
    <name evidence="2" type="ORF">V0R62_18145</name>
</gene>
<feature type="transmembrane region" description="Helical" evidence="1">
    <location>
        <begin position="35"/>
        <end position="62"/>
    </location>
</feature>
<reference evidence="2" key="1">
    <citation type="submission" date="2024-01" db="EMBL/GenBank/DDBJ databases">
        <title>Unpublished Manusciprt.</title>
        <authorList>
            <person name="Duman M."/>
            <person name="Valdes E.G."/>
            <person name="Ajmi N."/>
            <person name="Altun S."/>
            <person name="Saticioglu I.B."/>
        </authorList>
    </citation>
    <scope>NUCLEOTIDE SEQUENCE</scope>
    <source>
        <strain evidence="2">137P</strain>
    </source>
</reference>
<evidence type="ECO:0008006" key="4">
    <source>
        <dbReference type="Google" id="ProtNLM"/>
    </source>
</evidence>
<sequence length="432" mass="48059">MLNTTRPSWGEKTFQALSDGVAIDGRFRTGLSKCFASAAGSILLAVFSVGSAGFVSICSTPILEQCKYLIDDTSLPVPETYAHSIIALCLTVVALVLVWLRELGLTDIARRKEADLERQRREMEGRLTNLPPRQFINDYVDALRTIGELRQLTKQEARTLSPETIVQRIRIIMSIILSLTRLWDGVSASNRFVTYHANIMRVLYQDEIALTPVRELALGDGATACGSQDSYALQDWLLQYEFFLHNQSCDVVIERCSGILFIQDTGLSVNSSCPGRPDAAAEQICLPFTRTACYDPSFHHPNLPGPARAAATGQPGYVPNINETMALWFANQKITNSEINPRYEQQVKDYYRKLDHAKSLISLPLYHQGVLMGVLNVSKNVENMLMNADRADLFVQLMNPVCYHLGKMLASPEAGHAGAQGVPCDKEHEYEN</sequence>
<keyword evidence="3" id="KW-1185">Reference proteome</keyword>
<evidence type="ECO:0000313" key="3">
    <source>
        <dbReference type="Proteomes" id="UP001354227"/>
    </source>
</evidence>
<evidence type="ECO:0000256" key="1">
    <source>
        <dbReference type="SAM" id="Phobius"/>
    </source>
</evidence>